<keyword evidence="1" id="KW-0808">Transferase</keyword>
<accession>A0A6J4UT39</accession>
<dbReference type="GO" id="GO:0006231">
    <property type="term" value="P:dTMP biosynthetic process"/>
    <property type="evidence" value="ECO:0007669"/>
    <property type="project" value="InterPro"/>
</dbReference>
<organism evidence="1">
    <name type="scientific">uncultured Thermomicrobiales bacterium</name>
    <dbReference type="NCBI Taxonomy" id="1645740"/>
    <lineage>
        <taxon>Bacteria</taxon>
        <taxon>Pseudomonadati</taxon>
        <taxon>Thermomicrobiota</taxon>
        <taxon>Thermomicrobia</taxon>
        <taxon>Thermomicrobiales</taxon>
        <taxon>environmental samples</taxon>
    </lineage>
</organism>
<dbReference type="InterPro" id="IPR036098">
    <property type="entry name" value="Thymidylate_synthase_ThyX_sf"/>
</dbReference>
<proteinExistence type="predicted"/>
<gene>
    <name evidence="1" type="ORF">AVDCRST_MAG87-1374</name>
</gene>
<reference evidence="1" key="1">
    <citation type="submission" date="2020-02" db="EMBL/GenBank/DDBJ databases">
        <authorList>
            <person name="Meier V. D."/>
        </authorList>
    </citation>
    <scope>NUCLEOTIDE SEQUENCE</scope>
    <source>
        <strain evidence="1">AVDCRST_MAG87</strain>
    </source>
</reference>
<dbReference type="PANTHER" id="PTHR34934">
    <property type="entry name" value="FLAVIN-DEPENDENT THYMIDYLATE SYNTHASE"/>
    <property type="match status" value="1"/>
</dbReference>
<dbReference type="GO" id="GO:0032259">
    <property type="term" value="P:methylation"/>
    <property type="evidence" value="ECO:0007669"/>
    <property type="project" value="UniProtKB-KW"/>
</dbReference>
<dbReference type="PANTHER" id="PTHR34934:SF1">
    <property type="entry name" value="FLAVIN-DEPENDENT THYMIDYLATE SYNTHASE"/>
    <property type="match status" value="1"/>
</dbReference>
<dbReference type="GO" id="GO:0004799">
    <property type="term" value="F:thymidylate synthase activity"/>
    <property type="evidence" value="ECO:0007669"/>
    <property type="project" value="TreeGrafter"/>
</dbReference>
<dbReference type="GO" id="GO:0070402">
    <property type="term" value="F:NADPH binding"/>
    <property type="evidence" value="ECO:0007669"/>
    <property type="project" value="TreeGrafter"/>
</dbReference>
<dbReference type="EMBL" id="CADCWJ010000307">
    <property type="protein sequence ID" value="CAA9558347.1"/>
    <property type="molecule type" value="Genomic_DNA"/>
</dbReference>
<dbReference type="Pfam" id="PF02511">
    <property type="entry name" value="Thy1"/>
    <property type="match status" value="2"/>
</dbReference>
<dbReference type="InterPro" id="IPR003669">
    <property type="entry name" value="Thymidylate_synthase_ThyX"/>
</dbReference>
<evidence type="ECO:0000313" key="1">
    <source>
        <dbReference type="EMBL" id="CAA9558347.1"/>
    </source>
</evidence>
<name>A0A6J4UT39_9BACT</name>
<dbReference type="Gene3D" id="3.30.1360.170">
    <property type="match status" value="2"/>
</dbReference>
<keyword evidence="1" id="KW-0489">Methyltransferase</keyword>
<dbReference type="GO" id="GO:0050660">
    <property type="term" value="F:flavin adenine dinucleotide binding"/>
    <property type="evidence" value="ECO:0007669"/>
    <property type="project" value="InterPro"/>
</dbReference>
<dbReference type="GO" id="GO:0050797">
    <property type="term" value="F:thymidylate synthase (FAD) activity"/>
    <property type="evidence" value="ECO:0007669"/>
    <property type="project" value="UniProtKB-EC"/>
</dbReference>
<dbReference type="AlphaFoldDB" id="A0A6J4UT39"/>
<sequence length="582" mass="64603">MTIDRLQPAPAGELPRLLSPAPALDTPLLFRSDVPQVTLLRDESTAHPFALTVAAAWSCYGERPARVENVRKLVYGPVPEHFDGARATEREGRRARAIKLYADLFAAGHHTTFQHATFVFVLDNVSRLAIWSFFHSHPFYNSEQVSQRYRTVSGDAMASPDLPERLHGVYDGAIARSLESYRRLGEILTPDFRALYAQVFPARAKAQGEAAIKRVDDAVQKRAQEVARYILPLATPAHLYHTVNGLTLLRYYVLANGPDAPGEVRYIVNRMIAEVLAVDPYFLGGPGHPLDMRALAADQTLEAEVFAAWKTNLGQSPDTAERFFAEYDASLGERNSRLVSFDPNGEATMASAVRTVIGQPADGMSDADAIATVLDGSKNQYLGHSLYMGMHSKLMQSMNHVPFTFQKRISGAEDAQSQRHRGTPSSSPLLTAHLRRDPDVIVPWAIRRNPAALAEYREAVGALWDAKNALLDGGASPEAALYLLPNAHRVRFYESGTLAGYYWKWIKRLCLDAQREISETAWQEVQQVREVHPVIGSYVDGPPCVPRSRSGARPICPEGERYCGIPVWRDYAFADLPGKRVM</sequence>
<dbReference type="PROSITE" id="PS51331">
    <property type="entry name" value="THYX"/>
    <property type="match status" value="2"/>
</dbReference>
<dbReference type="EC" id="2.1.1.148" evidence="1"/>
<protein>
    <submittedName>
        <fullName evidence="1">Thymidylate synthase ThyX</fullName>
        <ecNumber evidence="1">2.1.1.148</ecNumber>
    </submittedName>
</protein>
<dbReference type="CDD" id="cd20175">
    <property type="entry name" value="ThyX"/>
    <property type="match status" value="2"/>
</dbReference>
<dbReference type="SUPFAM" id="SSF69796">
    <property type="entry name" value="Thymidylate synthase-complementing protein Thy1"/>
    <property type="match status" value="2"/>
</dbReference>